<proteinExistence type="predicted"/>
<evidence type="ECO:0000313" key="1">
    <source>
        <dbReference type="EMBL" id="MEQ2302539.1"/>
    </source>
</evidence>
<accession>A0ABV0Z9H4</accession>
<dbReference type="Proteomes" id="UP001469553">
    <property type="component" value="Unassembled WGS sequence"/>
</dbReference>
<name>A0ABV0Z9H4_9TELE</name>
<reference evidence="1 2" key="1">
    <citation type="submission" date="2021-06" db="EMBL/GenBank/DDBJ databases">
        <authorList>
            <person name="Palmer J.M."/>
        </authorList>
    </citation>
    <scope>NUCLEOTIDE SEQUENCE [LARGE SCALE GENOMIC DNA]</scope>
    <source>
        <strain evidence="1 2">AS_MEX2019</strain>
        <tissue evidence="1">Muscle</tissue>
    </source>
</reference>
<dbReference type="EMBL" id="JAHRIP010056826">
    <property type="protein sequence ID" value="MEQ2302539.1"/>
    <property type="molecule type" value="Genomic_DNA"/>
</dbReference>
<keyword evidence="2" id="KW-1185">Reference proteome</keyword>
<sequence length="103" mass="11290">MDLLQMCKHFERHDCSTTSCASRALALISVLCFSSPLCISLTSGVTCQSQIHLCLIIALFLHPCHVLTLAEGELASKGSEAPASTFQITVWKCRDMISLKTLY</sequence>
<gene>
    <name evidence="1" type="ORF">AMECASPLE_007736</name>
</gene>
<protein>
    <submittedName>
        <fullName evidence="1">Uncharacterized protein</fullName>
    </submittedName>
</protein>
<comment type="caution">
    <text evidence="1">The sequence shown here is derived from an EMBL/GenBank/DDBJ whole genome shotgun (WGS) entry which is preliminary data.</text>
</comment>
<evidence type="ECO:0000313" key="2">
    <source>
        <dbReference type="Proteomes" id="UP001469553"/>
    </source>
</evidence>
<organism evidence="1 2">
    <name type="scientific">Ameca splendens</name>
    <dbReference type="NCBI Taxonomy" id="208324"/>
    <lineage>
        <taxon>Eukaryota</taxon>
        <taxon>Metazoa</taxon>
        <taxon>Chordata</taxon>
        <taxon>Craniata</taxon>
        <taxon>Vertebrata</taxon>
        <taxon>Euteleostomi</taxon>
        <taxon>Actinopterygii</taxon>
        <taxon>Neopterygii</taxon>
        <taxon>Teleostei</taxon>
        <taxon>Neoteleostei</taxon>
        <taxon>Acanthomorphata</taxon>
        <taxon>Ovalentaria</taxon>
        <taxon>Atherinomorphae</taxon>
        <taxon>Cyprinodontiformes</taxon>
        <taxon>Goodeidae</taxon>
        <taxon>Ameca</taxon>
    </lineage>
</organism>